<proteinExistence type="predicted"/>
<dbReference type="EMBL" id="LOIC01000083">
    <property type="protein sequence ID" value="OCA53214.1"/>
    <property type="molecule type" value="Genomic_DNA"/>
</dbReference>
<organism evidence="1 2">
    <name type="scientific">Photorhabdus namnaonensis</name>
    <dbReference type="NCBI Taxonomy" id="1851568"/>
    <lineage>
        <taxon>Bacteria</taxon>
        <taxon>Pseudomonadati</taxon>
        <taxon>Pseudomonadota</taxon>
        <taxon>Gammaproteobacteria</taxon>
        <taxon>Enterobacterales</taxon>
        <taxon>Morganellaceae</taxon>
        <taxon>Photorhabdus</taxon>
    </lineage>
</organism>
<sequence>MELWFGAYFQEFWLGDKNQILYMTNINLKISKVV</sequence>
<name>A0A1B8YDH1_9GAMM</name>
<dbReference type="AlphaFoldDB" id="A0A1B8YDH1"/>
<evidence type="ECO:0000313" key="1">
    <source>
        <dbReference type="EMBL" id="OCA53214.1"/>
    </source>
</evidence>
<reference evidence="2" key="1">
    <citation type="submission" date="2015-11" db="EMBL/GenBank/DDBJ databases">
        <authorList>
            <person name="Tobias N.J."/>
            <person name="Mishra B."/>
            <person name="Gupta D.K."/>
            <person name="Thines M."/>
            <person name="Stinear T.P."/>
            <person name="Bode H.B."/>
        </authorList>
    </citation>
    <scope>NUCLEOTIDE SEQUENCE [LARGE SCALE GENOMIC DNA]</scope>
    <source>
        <strain evidence="2">PB45.5</strain>
    </source>
</reference>
<keyword evidence="2" id="KW-1185">Reference proteome</keyword>
<protein>
    <submittedName>
        <fullName evidence="1">Uncharacterized protein</fullName>
    </submittedName>
</protein>
<dbReference type="Proteomes" id="UP000092665">
    <property type="component" value="Unassembled WGS sequence"/>
</dbReference>
<accession>A0A1B8YDH1</accession>
<comment type="caution">
    <text evidence="1">The sequence shown here is derived from an EMBL/GenBank/DDBJ whole genome shotgun (WGS) entry which is preliminary data.</text>
</comment>
<gene>
    <name evidence="1" type="ORF">Phpb_03698</name>
</gene>
<evidence type="ECO:0000313" key="2">
    <source>
        <dbReference type="Proteomes" id="UP000092665"/>
    </source>
</evidence>